<evidence type="ECO:0000313" key="1">
    <source>
        <dbReference type="EMBL" id="KIK24578.1"/>
    </source>
</evidence>
<protein>
    <submittedName>
        <fullName evidence="1">Uncharacterized protein</fullName>
    </submittedName>
</protein>
<dbReference type="AlphaFoldDB" id="A0A0C9ZY27"/>
<dbReference type="EMBL" id="KN833715">
    <property type="protein sequence ID" value="KIK24578.1"/>
    <property type="molecule type" value="Genomic_DNA"/>
</dbReference>
<dbReference type="Proteomes" id="UP000054018">
    <property type="component" value="Unassembled WGS sequence"/>
</dbReference>
<evidence type="ECO:0000313" key="2">
    <source>
        <dbReference type="Proteomes" id="UP000054018"/>
    </source>
</evidence>
<dbReference type="HOGENOM" id="CLU_2923553_0_0_1"/>
<proteinExistence type="predicted"/>
<accession>A0A0C9ZY27</accession>
<reference evidence="1 2" key="1">
    <citation type="submission" date="2014-04" db="EMBL/GenBank/DDBJ databases">
        <authorList>
            <consortium name="DOE Joint Genome Institute"/>
            <person name="Kuo A."/>
            <person name="Kohler A."/>
            <person name="Costa M.D."/>
            <person name="Nagy L.G."/>
            <person name="Floudas D."/>
            <person name="Copeland A."/>
            <person name="Barry K.W."/>
            <person name="Cichocki N."/>
            <person name="Veneault-Fourrey C."/>
            <person name="LaButti K."/>
            <person name="Lindquist E.A."/>
            <person name="Lipzen A."/>
            <person name="Lundell T."/>
            <person name="Morin E."/>
            <person name="Murat C."/>
            <person name="Sun H."/>
            <person name="Tunlid A."/>
            <person name="Henrissat B."/>
            <person name="Grigoriev I.V."/>
            <person name="Hibbett D.S."/>
            <person name="Martin F."/>
            <person name="Nordberg H.P."/>
            <person name="Cantor M.N."/>
            <person name="Hua S.X."/>
        </authorList>
    </citation>
    <scope>NUCLEOTIDE SEQUENCE [LARGE SCALE GENOMIC DNA]</scope>
    <source>
        <strain evidence="1 2">441</strain>
    </source>
</reference>
<name>A0A0C9ZY27_9AGAM</name>
<reference evidence="2" key="2">
    <citation type="submission" date="2015-01" db="EMBL/GenBank/DDBJ databases">
        <title>Evolutionary Origins and Diversification of the Mycorrhizal Mutualists.</title>
        <authorList>
            <consortium name="DOE Joint Genome Institute"/>
            <consortium name="Mycorrhizal Genomics Consortium"/>
            <person name="Kohler A."/>
            <person name="Kuo A."/>
            <person name="Nagy L.G."/>
            <person name="Floudas D."/>
            <person name="Copeland A."/>
            <person name="Barry K.W."/>
            <person name="Cichocki N."/>
            <person name="Veneault-Fourrey C."/>
            <person name="LaButti K."/>
            <person name="Lindquist E.A."/>
            <person name="Lipzen A."/>
            <person name="Lundell T."/>
            <person name="Morin E."/>
            <person name="Murat C."/>
            <person name="Riley R."/>
            <person name="Ohm R."/>
            <person name="Sun H."/>
            <person name="Tunlid A."/>
            <person name="Henrissat B."/>
            <person name="Grigoriev I.V."/>
            <person name="Hibbett D.S."/>
            <person name="Martin F."/>
        </authorList>
    </citation>
    <scope>NUCLEOTIDE SEQUENCE [LARGE SCALE GENOMIC DNA]</scope>
    <source>
        <strain evidence="2">441</strain>
    </source>
</reference>
<gene>
    <name evidence="1" type="ORF">PISMIDRAFT_403443</name>
</gene>
<keyword evidence="2" id="KW-1185">Reference proteome</keyword>
<organism evidence="1 2">
    <name type="scientific">Pisolithus microcarpus 441</name>
    <dbReference type="NCBI Taxonomy" id="765257"/>
    <lineage>
        <taxon>Eukaryota</taxon>
        <taxon>Fungi</taxon>
        <taxon>Dikarya</taxon>
        <taxon>Basidiomycota</taxon>
        <taxon>Agaricomycotina</taxon>
        <taxon>Agaricomycetes</taxon>
        <taxon>Agaricomycetidae</taxon>
        <taxon>Boletales</taxon>
        <taxon>Sclerodermatineae</taxon>
        <taxon>Pisolithaceae</taxon>
        <taxon>Pisolithus</taxon>
    </lineage>
</organism>
<sequence length="61" mass="7494">MDRYMYSMFTHMFVSRSCTVACELRHVPNCYSLLYLQTSVRFYTYGRQSRDDKIYRFARVE</sequence>